<keyword evidence="3" id="KW-1185">Reference proteome</keyword>
<feature type="region of interest" description="Disordered" evidence="1">
    <location>
        <begin position="223"/>
        <end position="247"/>
    </location>
</feature>
<reference evidence="2 3" key="1">
    <citation type="submission" date="2016-10" db="EMBL/GenBank/DDBJ databases">
        <title>Draft Genome sequence of Alkanindiges sp. strain H1.</title>
        <authorList>
            <person name="Subhash Y."/>
            <person name="Lee S."/>
        </authorList>
    </citation>
    <scope>NUCLEOTIDE SEQUENCE [LARGE SCALE GENOMIC DNA]</scope>
    <source>
        <strain evidence="2 3">H1</strain>
    </source>
</reference>
<name>A0A1S8CVQ0_9GAMM</name>
<evidence type="ECO:0000313" key="2">
    <source>
        <dbReference type="EMBL" id="ONG41388.1"/>
    </source>
</evidence>
<feature type="compositionally biased region" description="Low complexity" evidence="1">
    <location>
        <begin position="223"/>
        <end position="233"/>
    </location>
</feature>
<dbReference type="RefSeq" id="WP_076877517.1">
    <property type="nucleotide sequence ID" value="NZ_MLCN01000011.1"/>
</dbReference>
<proteinExistence type="predicted"/>
<dbReference type="Proteomes" id="UP000192132">
    <property type="component" value="Unassembled WGS sequence"/>
</dbReference>
<dbReference type="AlphaFoldDB" id="A0A1S8CVQ0"/>
<dbReference type="PROSITE" id="PS51257">
    <property type="entry name" value="PROKAR_LIPOPROTEIN"/>
    <property type="match status" value="1"/>
</dbReference>
<comment type="caution">
    <text evidence="2">The sequence shown here is derived from an EMBL/GenBank/DDBJ whole genome shotgun (WGS) entry which is preliminary data.</text>
</comment>
<dbReference type="EMBL" id="MLCN01000011">
    <property type="protein sequence ID" value="ONG41388.1"/>
    <property type="molecule type" value="Genomic_DNA"/>
</dbReference>
<accession>A0A1S8CVQ0</accession>
<organism evidence="2 3">
    <name type="scientific">Alkanindiges hydrocarboniclasticus</name>
    <dbReference type="NCBI Taxonomy" id="1907941"/>
    <lineage>
        <taxon>Bacteria</taxon>
        <taxon>Pseudomonadati</taxon>
        <taxon>Pseudomonadota</taxon>
        <taxon>Gammaproteobacteria</taxon>
        <taxon>Moraxellales</taxon>
        <taxon>Moraxellaceae</taxon>
        <taxon>Alkanindiges</taxon>
    </lineage>
</organism>
<evidence type="ECO:0000313" key="3">
    <source>
        <dbReference type="Proteomes" id="UP000192132"/>
    </source>
</evidence>
<sequence>MKEVRASLILGLFILAATVLACFLVKKDVFKNVVQLDSGAVNLGSVIHEKVVVEITAENEDGESWTLLEQTPLNEASDKFDHAIKQIVAKNKDLMYSEMQFVKPTTLHYSTHVIYQTTTQPNFDLKIDEKTVDFQPETAMYALVKKQLVSFINSSLPNINQSLYLTKQLSPLPEPTLMKDVPKKAEPVAASVQPDYSSYSDAAADAATAAAAAASSAAASAANEASAMASDMSDSLEETGNVAEEVD</sequence>
<gene>
    <name evidence="2" type="ORF">BKE30_04910</name>
</gene>
<protein>
    <submittedName>
        <fullName evidence="2">Uncharacterized protein</fullName>
    </submittedName>
</protein>
<evidence type="ECO:0000256" key="1">
    <source>
        <dbReference type="SAM" id="MobiDB-lite"/>
    </source>
</evidence>